<dbReference type="VEuPathDB" id="AmoebaDB:ACA1_289680"/>
<proteinExistence type="predicted"/>
<dbReference type="OrthoDB" id="47172at2759"/>
<name>L8HJ54_ACACF</name>
<dbReference type="PANTHER" id="PTHR12461">
    <property type="entry name" value="HYPOXIA-INDUCIBLE FACTOR 1 ALPHA INHIBITOR-RELATED"/>
    <property type="match status" value="1"/>
</dbReference>
<evidence type="ECO:0000259" key="1">
    <source>
        <dbReference type="PROSITE" id="PS51184"/>
    </source>
</evidence>
<dbReference type="InterPro" id="IPR003347">
    <property type="entry name" value="JmjC_dom"/>
</dbReference>
<organism evidence="2 3">
    <name type="scientific">Acanthamoeba castellanii (strain ATCC 30010 / Neff)</name>
    <dbReference type="NCBI Taxonomy" id="1257118"/>
    <lineage>
        <taxon>Eukaryota</taxon>
        <taxon>Amoebozoa</taxon>
        <taxon>Discosea</taxon>
        <taxon>Longamoebia</taxon>
        <taxon>Centramoebida</taxon>
        <taxon>Acanthamoebidae</taxon>
        <taxon>Acanthamoeba</taxon>
    </lineage>
</organism>
<keyword evidence="3" id="KW-1185">Reference proteome</keyword>
<dbReference type="Pfam" id="PF13621">
    <property type="entry name" value="Cupin_8"/>
    <property type="match status" value="1"/>
</dbReference>
<dbReference type="KEGG" id="acan:ACA1_289680"/>
<reference evidence="2 3" key="1">
    <citation type="journal article" date="2013" name="Genome Biol.">
        <title>Genome of Acanthamoeba castellanii highlights extensive lateral gene transfer and early evolution of tyrosine kinase signaling.</title>
        <authorList>
            <person name="Clarke M."/>
            <person name="Lohan A.J."/>
            <person name="Liu B."/>
            <person name="Lagkouvardos I."/>
            <person name="Roy S."/>
            <person name="Zafar N."/>
            <person name="Bertelli C."/>
            <person name="Schilde C."/>
            <person name="Kianianmomeni A."/>
            <person name="Burglin T.R."/>
            <person name="Frech C."/>
            <person name="Turcotte B."/>
            <person name="Kopec K.O."/>
            <person name="Synnott J.M."/>
            <person name="Choo C."/>
            <person name="Paponov I."/>
            <person name="Finkler A."/>
            <person name="Soon Heng Tan C."/>
            <person name="Hutchins A.P."/>
            <person name="Weinmeier T."/>
            <person name="Rattei T."/>
            <person name="Chu J.S."/>
            <person name="Gimenez G."/>
            <person name="Irimia M."/>
            <person name="Rigden D.J."/>
            <person name="Fitzpatrick D.A."/>
            <person name="Lorenzo-Morales J."/>
            <person name="Bateman A."/>
            <person name="Chiu C.H."/>
            <person name="Tang P."/>
            <person name="Hegemann P."/>
            <person name="Fromm H."/>
            <person name="Raoult D."/>
            <person name="Greub G."/>
            <person name="Miranda-Saavedra D."/>
            <person name="Chen N."/>
            <person name="Nash P."/>
            <person name="Ginger M.L."/>
            <person name="Horn M."/>
            <person name="Schaap P."/>
            <person name="Caler L."/>
            <person name="Loftus B."/>
        </authorList>
    </citation>
    <scope>NUCLEOTIDE SEQUENCE [LARGE SCALE GENOMIC DNA]</scope>
    <source>
        <strain evidence="2 3">Neff</strain>
    </source>
</reference>
<dbReference type="OMA" id="YVRSCET"/>
<gene>
    <name evidence="2" type="ORF">ACA1_289680</name>
</gene>
<evidence type="ECO:0000313" key="2">
    <source>
        <dbReference type="EMBL" id="ELR25215.1"/>
    </source>
</evidence>
<dbReference type="GeneID" id="14926260"/>
<dbReference type="PANTHER" id="PTHR12461:SF105">
    <property type="entry name" value="HYPOXIA-INDUCIBLE FACTOR 1-ALPHA INHIBITOR"/>
    <property type="match status" value="1"/>
</dbReference>
<dbReference type="SMART" id="SM00558">
    <property type="entry name" value="JmjC"/>
    <property type="match status" value="1"/>
</dbReference>
<protein>
    <recommendedName>
        <fullName evidence="1">JmjC domain-containing protein</fullName>
    </recommendedName>
</protein>
<dbReference type="InterPro" id="IPR041667">
    <property type="entry name" value="Cupin_8"/>
</dbReference>
<dbReference type="EMBL" id="KB007805">
    <property type="protein sequence ID" value="ELR25215.1"/>
    <property type="molecule type" value="Genomic_DNA"/>
</dbReference>
<accession>L8HJ54</accession>
<dbReference type="AlphaFoldDB" id="L8HJ54"/>
<dbReference type="RefSeq" id="XP_004367970.1">
    <property type="nucleotide sequence ID" value="XM_004367913.1"/>
</dbReference>
<dbReference type="Gene3D" id="2.60.120.650">
    <property type="entry name" value="Cupin"/>
    <property type="match status" value="1"/>
</dbReference>
<dbReference type="SUPFAM" id="SSF51197">
    <property type="entry name" value="Clavaminate synthase-like"/>
    <property type="match status" value="1"/>
</dbReference>
<dbReference type="PROSITE" id="PS51184">
    <property type="entry name" value="JMJC"/>
    <property type="match status" value="1"/>
</dbReference>
<dbReference type="Proteomes" id="UP000011083">
    <property type="component" value="Unassembled WGS sequence"/>
</dbReference>
<feature type="domain" description="JmjC" evidence="1">
    <location>
        <begin position="158"/>
        <end position="292"/>
    </location>
</feature>
<evidence type="ECO:0000313" key="3">
    <source>
        <dbReference type="Proteomes" id="UP000011083"/>
    </source>
</evidence>
<sequence>MSKVARRLASCVGRSSLVAAHTARPFSSLAQAENGQSAQVPRVENVELERFEMDYMKAEQPVVLTQAIDHWPALRLWADLDHLRRRATTDAAEPSDEVVVPIEQGSTYLDPEMEHRHVSFTSYLDNLEKAERGTDTASTGGRSQGAAVGYLAQFRLFDAIPSLQQDFEIPAFCRLGRGDYYGTHAWLGPQGTVSPLHKDPYHNCLAQVVGSKYIRIYHPRHQACLYPFADFTRKNSSQVDAENPNLDYYPRFADAPYLECVLGAGQMLYIPKGHWHYVRSLSRSFSISFWWQ</sequence>